<protein>
    <submittedName>
        <fullName evidence="2">Uncharacterized protein</fullName>
    </submittedName>
</protein>
<organism evidence="2 3">
    <name type="scientific">Morchella conica CCBAS932</name>
    <dbReference type="NCBI Taxonomy" id="1392247"/>
    <lineage>
        <taxon>Eukaryota</taxon>
        <taxon>Fungi</taxon>
        <taxon>Dikarya</taxon>
        <taxon>Ascomycota</taxon>
        <taxon>Pezizomycotina</taxon>
        <taxon>Pezizomycetes</taxon>
        <taxon>Pezizales</taxon>
        <taxon>Morchellaceae</taxon>
        <taxon>Morchella</taxon>
    </lineage>
</organism>
<dbReference type="Proteomes" id="UP000277580">
    <property type="component" value="Unassembled WGS sequence"/>
</dbReference>
<dbReference type="OrthoDB" id="5335210at2759"/>
<feature type="compositionally biased region" description="Acidic residues" evidence="1">
    <location>
        <begin position="372"/>
        <end position="382"/>
    </location>
</feature>
<feature type="compositionally biased region" description="Basic and acidic residues" evidence="1">
    <location>
        <begin position="693"/>
        <end position="702"/>
    </location>
</feature>
<evidence type="ECO:0000256" key="1">
    <source>
        <dbReference type="SAM" id="MobiDB-lite"/>
    </source>
</evidence>
<feature type="compositionally biased region" description="Basic and acidic residues" evidence="1">
    <location>
        <begin position="922"/>
        <end position="932"/>
    </location>
</feature>
<evidence type="ECO:0000313" key="3">
    <source>
        <dbReference type="Proteomes" id="UP000277580"/>
    </source>
</evidence>
<feature type="compositionally biased region" description="Low complexity" evidence="1">
    <location>
        <begin position="233"/>
        <end position="259"/>
    </location>
</feature>
<feature type="compositionally biased region" description="Basic residues" evidence="1">
    <location>
        <begin position="1244"/>
        <end position="1254"/>
    </location>
</feature>
<proteinExistence type="predicted"/>
<feature type="compositionally biased region" description="Basic and acidic residues" evidence="1">
    <location>
        <begin position="840"/>
        <end position="856"/>
    </location>
</feature>
<keyword evidence="3" id="KW-1185">Reference proteome</keyword>
<dbReference type="InParanoid" id="A0A3N4L695"/>
<feature type="compositionally biased region" description="Basic and acidic residues" evidence="1">
    <location>
        <begin position="767"/>
        <end position="779"/>
    </location>
</feature>
<feature type="compositionally biased region" description="Basic and acidic residues" evidence="1">
    <location>
        <begin position="1034"/>
        <end position="1049"/>
    </location>
</feature>
<feature type="region of interest" description="Disordered" evidence="1">
    <location>
        <begin position="1"/>
        <end position="46"/>
    </location>
</feature>
<dbReference type="STRING" id="1392247.A0A3N4L695"/>
<feature type="compositionally biased region" description="Polar residues" evidence="1">
    <location>
        <begin position="960"/>
        <end position="969"/>
    </location>
</feature>
<feature type="compositionally biased region" description="Polar residues" evidence="1">
    <location>
        <begin position="605"/>
        <end position="622"/>
    </location>
</feature>
<feature type="compositionally biased region" description="Low complexity" evidence="1">
    <location>
        <begin position="291"/>
        <end position="302"/>
    </location>
</feature>
<name>A0A3N4L695_9PEZI</name>
<gene>
    <name evidence="2" type="ORF">P167DRAFT_102646</name>
</gene>
<feature type="compositionally biased region" description="Low complexity" evidence="1">
    <location>
        <begin position="1014"/>
        <end position="1029"/>
    </location>
</feature>
<dbReference type="EMBL" id="ML119122">
    <property type="protein sequence ID" value="RPB13525.1"/>
    <property type="molecule type" value="Genomic_DNA"/>
</dbReference>
<feature type="compositionally biased region" description="Polar residues" evidence="1">
    <location>
        <begin position="1052"/>
        <end position="1061"/>
    </location>
</feature>
<feature type="compositionally biased region" description="Low complexity" evidence="1">
    <location>
        <begin position="339"/>
        <end position="358"/>
    </location>
</feature>
<feature type="compositionally biased region" description="Basic and acidic residues" evidence="1">
    <location>
        <begin position="1226"/>
        <end position="1243"/>
    </location>
</feature>
<feature type="compositionally biased region" description="Polar residues" evidence="1">
    <location>
        <begin position="1077"/>
        <end position="1099"/>
    </location>
</feature>
<feature type="region of interest" description="Disordered" evidence="1">
    <location>
        <begin position="131"/>
        <end position="302"/>
    </location>
</feature>
<feature type="compositionally biased region" description="Basic and acidic residues" evidence="1">
    <location>
        <begin position="709"/>
        <end position="741"/>
    </location>
</feature>
<feature type="region of interest" description="Disordered" evidence="1">
    <location>
        <begin position="317"/>
        <end position="1295"/>
    </location>
</feature>
<feature type="compositionally biased region" description="Polar residues" evidence="1">
    <location>
        <begin position="1162"/>
        <end position="1180"/>
    </location>
</feature>
<feature type="compositionally biased region" description="Low complexity" evidence="1">
    <location>
        <begin position="410"/>
        <end position="424"/>
    </location>
</feature>
<sequence length="1295" mass="139645">MHRLRKGKKKEDEEGVPPVPQPTPTTSHNPFKWGRTPEPPPKPQLDLEHALPASDDFRTSLLMPNLAQRFSILQQEMAAAAAAAAANGGVNPNAPIGTASDGMDGFIFTNPPQFTPMGEITETSSIAETTSVQQNRLTTKSEESVGSDESGGIMNRSRGGEGNVLFGGRQKVYRVPNAYTSGKDSMDDSNPGPAMGGRSVGSHDVPEGFGMPKHKREQHESEETNGGEDYNRNRNTSSSTGSAPTTITRSSTAATSVASNRSPSGTTQASAPASPPPVAPVATKPRKALYEQALDQQLQEQQTTAVGRLERLASLRKAAVSPPPANSYQGSFSPPGLFQQPNTSPSSPTSPKQTPQWSVNVKKSPDSQMSTPEEDEDEQDNEETVKQGQKLGQSLSPHMAQFNFGLEPRSQSPISPPVSASAIQFPTQGPFSPGILSRDQPQRNPSSDKLNLQIRASPMSDINDQYGQKSSKTFLSMRSSASDSSYDDQEESYRADGKTSPISRNSLDNIAPLHPRKNFGAHPTDSEYVEVEPPSPVSPISPIFSTRTSDDFMRPSQPLRNPAISPTSPKFSADMQPSSEDDSPTLPPGQGLSMLVRQHLRTDSGHSSVYAGSTYTRMSRVSNYGPGAAAAKSSKEPDAPRPSATSGSSGGNLWEFDDWDGGYFGEDDGLRGGGSSPSTISDNPPTPAVPQKDPGRTRSEERRDDEDLARERERSRGRADSRMSERDRAMSRASERDRDSPAGEDDNDKDWEQQLAFRRQIIQQNLRNHEKVNSQHELDFPPDIKGQQGKNSGSGSGFGVLRSKGSNGIISKNDPSRSGRDSPGPGMRKEGSRSRMNSSEAERRTEEERRLRETVRGPKNIPPGGYPTQQHPPHSHHHIPPPNPARLNTNLQNENRPKPRSPVGLPHPLHSPIITPRPRQRSTRDQRNDAHGNGEQNTRRGQPMGWRDDGEGYPQPRSAPGTQPGSPVSQRDGHHGIRKQPSMPRMGGPDMHRPGQGQSRDQEPRRHGGPPPGSGMNNGHMNHGPMGNGLHKKQSFDRDGQPHGSEFRRPRGNSNTSSGPTMRQRRGTFDNTPLPPLNTSALSPPTQHLQASPTPNSAITMDHSPAFSQATSSSTNTTPASAISSKSPPAALIQSIANSNAGFAPAKKRVVDKSKIGDPKLISSTSNIPTVDLPTQTSPALGSAKEKDGRKRRMTETRSIFSGFGRNKSSEEVPALPTGSPMMPRHHTDDEVERSSFTDDPPPKVKKTGGKLRKSTSDGGALSARARKEALARSPTVPKLPKGMEASGGAPAGMI</sequence>
<feature type="compositionally biased region" description="Polar residues" evidence="1">
    <location>
        <begin position="564"/>
        <end position="578"/>
    </location>
</feature>
<accession>A0A3N4L695</accession>
<evidence type="ECO:0000313" key="2">
    <source>
        <dbReference type="EMBL" id="RPB13525.1"/>
    </source>
</evidence>
<feature type="compositionally biased region" description="Low complexity" evidence="1">
    <location>
        <begin position="1106"/>
        <end position="1131"/>
    </location>
</feature>
<reference evidence="2 3" key="1">
    <citation type="journal article" date="2018" name="Nat. Ecol. Evol.">
        <title>Pezizomycetes genomes reveal the molecular basis of ectomycorrhizal truffle lifestyle.</title>
        <authorList>
            <person name="Murat C."/>
            <person name="Payen T."/>
            <person name="Noel B."/>
            <person name="Kuo A."/>
            <person name="Morin E."/>
            <person name="Chen J."/>
            <person name="Kohler A."/>
            <person name="Krizsan K."/>
            <person name="Balestrini R."/>
            <person name="Da Silva C."/>
            <person name="Montanini B."/>
            <person name="Hainaut M."/>
            <person name="Levati E."/>
            <person name="Barry K.W."/>
            <person name="Belfiori B."/>
            <person name="Cichocki N."/>
            <person name="Clum A."/>
            <person name="Dockter R.B."/>
            <person name="Fauchery L."/>
            <person name="Guy J."/>
            <person name="Iotti M."/>
            <person name="Le Tacon F."/>
            <person name="Lindquist E.A."/>
            <person name="Lipzen A."/>
            <person name="Malagnac F."/>
            <person name="Mello A."/>
            <person name="Molinier V."/>
            <person name="Miyauchi S."/>
            <person name="Poulain J."/>
            <person name="Riccioni C."/>
            <person name="Rubini A."/>
            <person name="Sitrit Y."/>
            <person name="Splivallo R."/>
            <person name="Traeger S."/>
            <person name="Wang M."/>
            <person name="Zifcakova L."/>
            <person name="Wipf D."/>
            <person name="Zambonelli A."/>
            <person name="Paolocci F."/>
            <person name="Nowrousian M."/>
            <person name="Ottonello S."/>
            <person name="Baldrian P."/>
            <person name="Spatafora J.W."/>
            <person name="Henrissat B."/>
            <person name="Nagy L.G."/>
            <person name="Aury J.M."/>
            <person name="Wincker P."/>
            <person name="Grigoriev I.V."/>
            <person name="Bonfante P."/>
            <person name="Martin F.M."/>
        </authorList>
    </citation>
    <scope>NUCLEOTIDE SEQUENCE [LARGE SCALE GENOMIC DNA]</scope>
    <source>
        <strain evidence="2 3">CCBAS932</strain>
    </source>
</reference>
<feature type="compositionally biased region" description="Polar residues" evidence="1">
    <location>
        <begin position="460"/>
        <end position="474"/>
    </location>
</feature>
<feature type="compositionally biased region" description="Polar residues" evidence="1">
    <location>
        <begin position="386"/>
        <end position="396"/>
    </location>
</feature>
<feature type="compositionally biased region" description="Basic and acidic residues" evidence="1">
    <location>
        <begin position="1149"/>
        <end position="1158"/>
    </location>
</feature>